<feature type="domain" description="Helicase ATP-binding" evidence="11">
    <location>
        <begin position="33"/>
        <end position="208"/>
    </location>
</feature>
<protein>
    <recommendedName>
        <fullName evidence="9">DEAD-box ATP-dependent RNA helicase RhpA</fullName>
        <ecNumber evidence="1">3.6.4.13</ecNumber>
    </recommendedName>
</protein>
<evidence type="ECO:0000256" key="1">
    <source>
        <dbReference type="ARBA" id="ARBA00012552"/>
    </source>
</evidence>
<dbReference type="GO" id="GO:0005829">
    <property type="term" value="C:cytosol"/>
    <property type="evidence" value="ECO:0007669"/>
    <property type="project" value="TreeGrafter"/>
</dbReference>
<dbReference type="PROSITE" id="PS51192">
    <property type="entry name" value="HELICASE_ATP_BIND_1"/>
    <property type="match status" value="1"/>
</dbReference>
<dbReference type="InterPro" id="IPR044742">
    <property type="entry name" value="DEAD/DEAH_RhlB"/>
</dbReference>
<accession>A0A2S6N7M1</accession>
<evidence type="ECO:0000313" key="15">
    <source>
        <dbReference type="Proteomes" id="UP000239089"/>
    </source>
</evidence>
<dbReference type="GO" id="GO:0005524">
    <property type="term" value="F:ATP binding"/>
    <property type="evidence" value="ECO:0007669"/>
    <property type="project" value="UniProtKB-KW"/>
</dbReference>
<dbReference type="Gene3D" id="3.40.50.300">
    <property type="entry name" value="P-loop containing nucleotide triphosphate hydrolases"/>
    <property type="match status" value="2"/>
</dbReference>
<dbReference type="InterPro" id="IPR001650">
    <property type="entry name" value="Helicase_C-like"/>
</dbReference>
<keyword evidence="5 14" id="KW-0347">Helicase</keyword>
<organism evidence="14 15">
    <name type="scientific">Rhodoblastus sphagnicola</name>
    <dbReference type="NCBI Taxonomy" id="333368"/>
    <lineage>
        <taxon>Bacteria</taxon>
        <taxon>Pseudomonadati</taxon>
        <taxon>Pseudomonadota</taxon>
        <taxon>Alphaproteobacteria</taxon>
        <taxon>Hyphomicrobiales</taxon>
        <taxon>Rhodoblastaceae</taxon>
        <taxon>Rhodoblastus</taxon>
    </lineage>
</organism>
<dbReference type="SUPFAM" id="SSF52540">
    <property type="entry name" value="P-loop containing nucleoside triphosphate hydrolases"/>
    <property type="match status" value="2"/>
</dbReference>
<dbReference type="InterPro" id="IPR014001">
    <property type="entry name" value="Helicase_ATP-bd"/>
</dbReference>
<dbReference type="Proteomes" id="UP000239089">
    <property type="component" value="Unassembled WGS sequence"/>
</dbReference>
<dbReference type="AlphaFoldDB" id="A0A2S6N7M1"/>
<dbReference type="PANTHER" id="PTHR47959">
    <property type="entry name" value="ATP-DEPENDENT RNA HELICASE RHLE-RELATED"/>
    <property type="match status" value="1"/>
</dbReference>
<dbReference type="GO" id="GO:0003724">
    <property type="term" value="F:RNA helicase activity"/>
    <property type="evidence" value="ECO:0007669"/>
    <property type="project" value="UniProtKB-EC"/>
</dbReference>
<dbReference type="InterPro" id="IPR014014">
    <property type="entry name" value="RNA_helicase_DEAD_Q_motif"/>
</dbReference>
<comment type="catalytic activity">
    <reaction evidence="8">
        <text>ATP + H2O = ADP + phosphate + H(+)</text>
        <dbReference type="Rhea" id="RHEA:13065"/>
        <dbReference type="ChEBI" id="CHEBI:15377"/>
        <dbReference type="ChEBI" id="CHEBI:15378"/>
        <dbReference type="ChEBI" id="CHEBI:30616"/>
        <dbReference type="ChEBI" id="CHEBI:43474"/>
        <dbReference type="ChEBI" id="CHEBI:456216"/>
        <dbReference type="EC" id="3.6.4.13"/>
    </reaction>
</comment>
<evidence type="ECO:0000256" key="5">
    <source>
        <dbReference type="ARBA" id="ARBA00022806"/>
    </source>
</evidence>
<dbReference type="SMART" id="SM00487">
    <property type="entry name" value="DEXDc"/>
    <property type="match status" value="1"/>
</dbReference>
<evidence type="ECO:0000256" key="6">
    <source>
        <dbReference type="ARBA" id="ARBA00022840"/>
    </source>
</evidence>
<keyword evidence="4" id="KW-0378">Hydrolase</keyword>
<evidence type="ECO:0000259" key="11">
    <source>
        <dbReference type="PROSITE" id="PS51192"/>
    </source>
</evidence>
<evidence type="ECO:0000256" key="2">
    <source>
        <dbReference type="ARBA" id="ARBA00022490"/>
    </source>
</evidence>
<dbReference type="PROSITE" id="PS51194">
    <property type="entry name" value="HELICASE_CTER"/>
    <property type="match status" value="1"/>
</dbReference>
<evidence type="ECO:0000259" key="12">
    <source>
        <dbReference type="PROSITE" id="PS51194"/>
    </source>
</evidence>
<keyword evidence="15" id="KW-1185">Reference proteome</keyword>
<comment type="caution">
    <text evidence="14">The sequence shown here is derived from an EMBL/GenBank/DDBJ whole genome shotgun (WGS) entry which is preliminary data.</text>
</comment>
<dbReference type="PANTHER" id="PTHR47959:SF13">
    <property type="entry name" value="ATP-DEPENDENT RNA HELICASE RHLE"/>
    <property type="match status" value="1"/>
</dbReference>
<gene>
    <name evidence="14" type="ORF">CCR94_11990</name>
</gene>
<dbReference type="FunFam" id="3.40.50.300:FF:000108">
    <property type="entry name" value="ATP-dependent RNA helicase RhlE"/>
    <property type="match status" value="1"/>
</dbReference>
<evidence type="ECO:0000259" key="13">
    <source>
        <dbReference type="PROSITE" id="PS51195"/>
    </source>
</evidence>
<proteinExistence type="inferred from homology"/>
<dbReference type="InterPro" id="IPR050079">
    <property type="entry name" value="DEAD_box_RNA_helicase"/>
</dbReference>
<dbReference type="InterPro" id="IPR011545">
    <property type="entry name" value="DEAD/DEAH_box_helicase_dom"/>
</dbReference>
<feature type="domain" description="DEAD-box RNA helicase Q" evidence="13">
    <location>
        <begin position="2"/>
        <end position="30"/>
    </location>
</feature>
<comment type="similarity">
    <text evidence="7">Belongs to the DEAD box helicase family.</text>
</comment>
<name>A0A2S6N7M1_9HYPH</name>
<evidence type="ECO:0000313" key="14">
    <source>
        <dbReference type="EMBL" id="PPQ30606.1"/>
    </source>
</evidence>
<dbReference type="CDD" id="cd18787">
    <property type="entry name" value="SF2_C_DEAD"/>
    <property type="match status" value="1"/>
</dbReference>
<dbReference type="Pfam" id="PF00271">
    <property type="entry name" value="Helicase_C"/>
    <property type="match status" value="1"/>
</dbReference>
<evidence type="ECO:0000256" key="3">
    <source>
        <dbReference type="ARBA" id="ARBA00022741"/>
    </source>
</evidence>
<evidence type="ECO:0000256" key="10">
    <source>
        <dbReference type="SAM" id="MobiDB-lite"/>
    </source>
</evidence>
<dbReference type="EC" id="3.6.4.13" evidence="1"/>
<dbReference type="SMART" id="SM00490">
    <property type="entry name" value="HELICc"/>
    <property type="match status" value="1"/>
</dbReference>
<keyword evidence="3" id="KW-0547">Nucleotide-binding</keyword>
<dbReference type="RefSeq" id="WP_104508095.1">
    <property type="nucleotide sequence ID" value="NZ_JACIGC010000002.1"/>
</dbReference>
<dbReference type="GO" id="GO:0009266">
    <property type="term" value="P:response to temperature stimulus"/>
    <property type="evidence" value="ECO:0007669"/>
    <property type="project" value="UniProtKB-ARBA"/>
</dbReference>
<evidence type="ECO:0000256" key="9">
    <source>
        <dbReference type="ARBA" id="ARBA00074363"/>
    </source>
</evidence>
<dbReference type="GO" id="GO:0003676">
    <property type="term" value="F:nucleic acid binding"/>
    <property type="evidence" value="ECO:0007669"/>
    <property type="project" value="InterPro"/>
</dbReference>
<dbReference type="GO" id="GO:0042255">
    <property type="term" value="P:ribosome assembly"/>
    <property type="evidence" value="ECO:0007669"/>
    <property type="project" value="UniProtKB-ARBA"/>
</dbReference>
<keyword evidence="6" id="KW-0067">ATP-binding</keyword>
<dbReference type="EMBL" id="NHSJ01000074">
    <property type="protein sequence ID" value="PPQ30606.1"/>
    <property type="molecule type" value="Genomic_DNA"/>
</dbReference>
<keyword evidence="2" id="KW-0963">Cytoplasm</keyword>
<evidence type="ECO:0000256" key="8">
    <source>
        <dbReference type="ARBA" id="ARBA00047984"/>
    </source>
</evidence>
<dbReference type="InterPro" id="IPR027417">
    <property type="entry name" value="P-loop_NTPase"/>
</dbReference>
<dbReference type="CDD" id="cd00268">
    <property type="entry name" value="DEADc"/>
    <property type="match status" value="1"/>
</dbReference>
<feature type="region of interest" description="Disordered" evidence="10">
    <location>
        <begin position="368"/>
        <end position="435"/>
    </location>
</feature>
<dbReference type="GO" id="GO:0016787">
    <property type="term" value="F:hydrolase activity"/>
    <property type="evidence" value="ECO:0007669"/>
    <property type="project" value="UniProtKB-KW"/>
</dbReference>
<sequence>MTKFSDLGLAESVLRALTTEGYETPTPIQAQAIPPLLAGHDLLGIAQTGTGKTCAFAAPLITRLLQYPEHPRPKQTRILVLAPTRELAAQIGESFKAYGRFAGLRIATVFGGVGFGPQVAALTRGLDVLVATPGRLLDHMQQGNLRLEGTSAVVLDEADHMLDLGFLVPIRKIFSKLPKRRQTLFFSATMPSEIATLAGEMLHQPSKVSVTPVAKTADLVSQRVILCEAKRKREILVDLLQNPDFSRSIVFTRTKRGADRVASALIDAGLTAEAIHGNKSQGQRTRALDGFKAGRVAVLVATDIAARGIDVDAVSHVVNFELPEVPEAYVHRIGRTARAGADGAAISLCDHEERDLLRAIEKLTKQTIPSTDMRLSPHTPDDAPVVKKPAPRSGRPPNRAAPTGQRPAPRRDGEKARPPRAASEGRPRDGRQARR</sequence>
<feature type="compositionally biased region" description="Basic and acidic residues" evidence="10">
    <location>
        <begin position="409"/>
        <end position="435"/>
    </location>
</feature>
<evidence type="ECO:0000256" key="4">
    <source>
        <dbReference type="ARBA" id="ARBA00022801"/>
    </source>
</evidence>
<evidence type="ECO:0000256" key="7">
    <source>
        <dbReference type="ARBA" id="ARBA00038437"/>
    </source>
</evidence>
<feature type="domain" description="Helicase C-terminal" evidence="12">
    <location>
        <begin position="235"/>
        <end position="379"/>
    </location>
</feature>
<reference evidence="14 15" key="1">
    <citation type="journal article" date="2018" name="Arch. Microbiol.">
        <title>New insights into the metabolic potential of the phototrophic purple bacterium Rhodopila globiformis DSM 161(T) from its draft genome sequence and evidence for a vanadium-dependent nitrogenase.</title>
        <authorList>
            <person name="Imhoff J.F."/>
            <person name="Rahn T."/>
            <person name="Kunzel S."/>
            <person name="Neulinger S.C."/>
        </authorList>
    </citation>
    <scope>NUCLEOTIDE SEQUENCE [LARGE SCALE GENOMIC DNA]</scope>
    <source>
        <strain evidence="14 15">DSM 16996</strain>
    </source>
</reference>
<dbReference type="OrthoDB" id="9805696at2"/>
<dbReference type="Pfam" id="PF00270">
    <property type="entry name" value="DEAD"/>
    <property type="match status" value="1"/>
</dbReference>
<dbReference type="PROSITE" id="PS51195">
    <property type="entry name" value="Q_MOTIF"/>
    <property type="match status" value="1"/>
</dbReference>